<dbReference type="Proteomes" id="UP001187192">
    <property type="component" value="Unassembled WGS sequence"/>
</dbReference>
<evidence type="ECO:0000256" key="1">
    <source>
        <dbReference type="SAM" id="MobiDB-lite"/>
    </source>
</evidence>
<accession>A0AA87ZL66</accession>
<evidence type="ECO:0000313" key="3">
    <source>
        <dbReference type="Proteomes" id="UP001187192"/>
    </source>
</evidence>
<dbReference type="AlphaFoldDB" id="A0AA87ZL66"/>
<reference evidence="2" key="1">
    <citation type="submission" date="2023-07" db="EMBL/GenBank/DDBJ databases">
        <title>draft genome sequence of fig (Ficus carica).</title>
        <authorList>
            <person name="Takahashi T."/>
            <person name="Nishimura K."/>
        </authorList>
    </citation>
    <scope>NUCLEOTIDE SEQUENCE</scope>
</reference>
<protein>
    <submittedName>
        <fullName evidence="2">Uncharacterized protein</fullName>
    </submittedName>
</protein>
<proteinExistence type="predicted"/>
<evidence type="ECO:0000313" key="2">
    <source>
        <dbReference type="EMBL" id="GMN39104.1"/>
    </source>
</evidence>
<feature type="region of interest" description="Disordered" evidence="1">
    <location>
        <begin position="1"/>
        <end position="54"/>
    </location>
</feature>
<name>A0AA87ZL66_FICCA</name>
<organism evidence="2 3">
    <name type="scientific">Ficus carica</name>
    <name type="common">Common fig</name>
    <dbReference type="NCBI Taxonomy" id="3494"/>
    <lineage>
        <taxon>Eukaryota</taxon>
        <taxon>Viridiplantae</taxon>
        <taxon>Streptophyta</taxon>
        <taxon>Embryophyta</taxon>
        <taxon>Tracheophyta</taxon>
        <taxon>Spermatophyta</taxon>
        <taxon>Magnoliopsida</taxon>
        <taxon>eudicotyledons</taxon>
        <taxon>Gunneridae</taxon>
        <taxon>Pentapetalae</taxon>
        <taxon>rosids</taxon>
        <taxon>fabids</taxon>
        <taxon>Rosales</taxon>
        <taxon>Moraceae</taxon>
        <taxon>Ficeae</taxon>
        <taxon>Ficus</taxon>
    </lineage>
</organism>
<feature type="compositionally biased region" description="Low complexity" evidence="1">
    <location>
        <begin position="35"/>
        <end position="46"/>
    </location>
</feature>
<keyword evidence="3" id="KW-1185">Reference proteome</keyword>
<dbReference type="EMBL" id="BTGU01000009">
    <property type="protein sequence ID" value="GMN39104.1"/>
    <property type="molecule type" value="Genomic_DNA"/>
</dbReference>
<comment type="caution">
    <text evidence="2">The sequence shown here is derived from an EMBL/GenBank/DDBJ whole genome shotgun (WGS) entry which is preliminary data.</text>
</comment>
<sequence>MAINNSNESNSHEESSPLLSNQVEGAESIAEKPLKALPAKKSPAAEGWTADGLPLGHGSVVGEPIGRTQWDSGLFSCLGRNDEFCSSDLEV</sequence>
<gene>
    <name evidence="2" type="ORF">TIFTF001_008338</name>
</gene>